<dbReference type="InterPro" id="IPR020436">
    <property type="entry name" value="SMB_chordata"/>
</dbReference>
<dbReference type="EMBL" id="JAGEUA010000001">
    <property type="protein sequence ID" value="KAL1022612.1"/>
    <property type="molecule type" value="Genomic_DNA"/>
</dbReference>
<dbReference type="PRINTS" id="PR00022">
    <property type="entry name" value="SOMATOMEDINB"/>
</dbReference>
<evidence type="ECO:0000256" key="1">
    <source>
        <dbReference type="ARBA" id="ARBA00004613"/>
    </source>
</evidence>
<dbReference type="Gene3D" id="4.10.410.20">
    <property type="match status" value="2"/>
</dbReference>
<evidence type="ECO:0000256" key="8">
    <source>
        <dbReference type="SAM" id="MobiDB-lite"/>
    </source>
</evidence>
<feature type="compositionally biased region" description="Polar residues" evidence="8">
    <location>
        <begin position="148"/>
        <end position="157"/>
    </location>
</feature>
<dbReference type="Proteomes" id="UP001557470">
    <property type="component" value="Unassembled WGS sequence"/>
</dbReference>
<name>A0ABD0YBK2_UMBPY</name>
<dbReference type="InterPro" id="IPR001212">
    <property type="entry name" value="Somatomedin_B_dom"/>
</dbReference>
<feature type="domain" description="SMB" evidence="10">
    <location>
        <begin position="21"/>
        <end position="60"/>
    </location>
</feature>
<dbReference type="PROSITE" id="PS51642">
    <property type="entry name" value="HEMOPEXIN_2"/>
    <property type="match status" value="1"/>
</dbReference>
<feature type="compositionally biased region" description="Basic and acidic residues" evidence="8">
    <location>
        <begin position="431"/>
        <end position="442"/>
    </location>
</feature>
<feature type="repeat" description="Hemopexin" evidence="7">
    <location>
        <begin position="541"/>
        <end position="588"/>
    </location>
</feature>
<feature type="chain" id="PRO_5044780360" description="SMB domain-containing protein" evidence="9">
    <location>
        <begin position="22"/>
        <end position="726"/>
    </location>
</feature>
<keyword evidence="6" id="KW-0325">Glycoprotein</keyword>
<dbReference type="Pfam" id="PF01033">
    <property type="entry name" value="Somatomedin_B"/>
    <property type="match status" value="2"/>
</dbReference>
<dbReference type="InterPro" id="IPR018487">
    <property type="entry name" value="Hemopexin-like_repeat"/>
</dbReference>
<sequence>MTTLVCCVLVLLVSSLPFSWAQSSCSGRCGGEYYRGYMCQCDYDCLTHNECCKDYESQCTTSDSCKGRCGESFKRGRVCDCDVECSRYKKCCPDYTGQCGTEDVVDDIIIPSINPNLQDEQEVDVKSGPSTDLPVLTGSEEHEAFVNPESTSGSEFSPTELPTDIFDPSLETTSPLTDLEGGNEPFFETFPPEAKPSPEAETSTSPAKPVSEDPNQATVSSNPEGELDPSSSPSLSNPTPSRSSSGPTPTAPAISHPSDQGSPTLGPSREELPGLLPKGQTELDPEGQEEESGKPTTSNPENATTTPATTEASKTEASTTANPGPTQETPLASEDPGVATASQEGTTHSTTPDQTSSTTGASPSSDRDSPKEDALTTIPPEPQDPSVTSQAPTGSGGTRGDNSFSQTVGLTTHSSSDYMARPTSPMAKPTDPVRVEERRDELPPDVSTRPKLIISKPTEKPKPTKPIPLHDINQAVGKDNPRDYQADEHNNTNLCSGHPVGAVTTLKNGTVVVFRGHYFWMLDSNKVPGPARGVTDVWGVPSPVDTVFTRCNCQGKTYFFKGAKYWRFENDMLDPGFPKLISLGFDGLQGQVTAALSVPRYRKRRESVFFFKRGGLVQKYSYESGTSPTCGTNVHSSIQPIRNRIARQAVSLLGPIISIRLTWRGFPSTVTSAVSIPAVKKPEGYSYHLFSRSNYYNINMVDERPVIATQSPITAAKDFFNCPKEV</sequence>
<feature type="compositionally biased region" description="Polar residues" evidence="8">
    <location>
        <begin position="340"/>
        <end position="364"/>
    </location>
</feature>
<evidence type="ECO:0000256" key="7">
    <source>
        <dbReference type="PROSITE-ProRule" id="PRU01011"/>
    </source>
</evidence>
<keyword evidence="3 9" id="KW-0732">Signal</keyword>
<feature type="region of interest" description="Disordered" evidence="8">
    <location>
        <begin position="117"/>
        <end position="136"/>
    </location>
</feature>
<dbReference type="Pfam" id="PF00045">
    <property type="entry name" value="Hemopexin"/>
    <property type="match status" value="1"/>
</dbReference>
<gene>
    <name evidence="11" type="ORF">UPYG_G00029870</name>
</gene>
<evidence type="ECO:0000259" key="10">
    <source>
        <dbReference type="PROSITE" id="PS50958"/>
    </source>
</evidence>
<dbReference type="SUPFAM" id="SSF50923">
    <property type="entry name" value="Hemopexin-like domain"/>
    <property type="match status" value="1"/>
</dbReference>
<accession>A0ABD0YBK2</accession>
<reference evidence="11 12" key="1">
    <citation type="submission" date="2024-06" db="EMBL/GenBank/DDBJ databases">
        <authorList>
            <person name="Pan Q."/>
            <person name="Wen M."/>
            <person name="Jouanno E."/>
            <person name="Zahm M."/>
            <person name="Klopp C."/>
            <person name="Cabau C."/>
            <person name="Louis A."/>
            <person name="Berthelot C."/>
            <person name="Parey E."/>
            <person name="Roest Crollius H."/>
            <person name="Montfort J."/>
            <person name="Robinson-Rechavi M."/>
            <person name="Bouchez O."/>
            <person name="Lampietro C."/>
            <person name="Lopez Roques C."/>
            <person name="Donnadieu C."/>
            <person name="Postlethwait J."/>
            <person name="Bobe J."/>
            <person name="Verreycken H."/>
            <person name="Guiguen Y."/>
        </authorList>
    </citation>
    <scope>NUCLEOTIDE SEQUENCE [LARGE SCALE GENOMIC DNA]</scope>
    <source>
        <strain evidence="11">Up_M1</strain>
        <tissue evidence="11">Testis</tissue>
    </source>
</reference>
<protein>
    <recommendedName>
        <fullName evidence="10">SMB domain-containing protein</fullName>
    </recommendedName>
</protein>
<keyword evidence="12" id="KW-1185">Reference proteome</keyword>
<evidence type="ECO:0000256" key="6">
    <source>
        <dbReference type="ARBA" id="ARBA00023180"/>
    </source>
</evidence>
<feature type="compositionally biased region" description="Low complexity" evidence="8">
    <location>
        <begin position="295"/>
        <end position="322"/>
    </location>
</feature>
<dbReference type="Gene3D" id="2.110.10.10">
    <property type="entry name" value="Hemopexin-like domain"/>
    <property type="match status" value="1"/>
</dbReference>
<dbReference type="InterPro" id="IPR036375">
    <property type="entry name" value="Hemopexin-like_dom_sf"/>
</dbReference>
<proteinExistence type="predicted"/>
<dbReference type="PANTHER" id="PTHR22917">
    <property type="entry name" value="HEMOPEXIN DOMAIN-CONTAINING PROTEIN"/>
    <property type="match status" value="1"/>
</dbReference>
<feature type="signal peptide" evidence="9">
    <location>
        <begin position="1"/>
        <end position="21"/>
    </location>
</feature>
<dbReference type="SMART" id="SM00201">
    <property type="entry name" value="SO"/>
    <property type="match status" value="2"/>
</dbReference>
<dbReference type="InterPro" id="IPR000585">
    <property type="entry name" value="Hemopexin-like_dom"/>
</dbReference>
<dbReference type="InterPro" id="IPR051298">
    <property type="entry name" value="Heme_transport/Cell_adhesion"/>
</dbReference>
<comment type="subcellular location">
    <subcellularLocation>
        <location evidence="1">Secreted</location>
    </subcellularLocation>
</comment>
<dbReference type="CDD" id="cd00094">
    <property type="entry name" value="HX"/>
    <property type="match status" value="1"/>
</dbReference>
<evidence type="ECO:0000256" key="4">
    <source>
        <dbReference type="ARBA" id="ARBA00022737"/>
    </source>
</evidence>
<dbReference type="SMART" id="SM00120">
    <property type="entry name" value="HX"/>
    <property type="match status" value="2"/>
</dbReference>
<keyword evidence="4" id="KW-0677">Repeat</keyword>
<evidence type="ECO:0000256" key="9">
    <source>
        <dbReference type="SAM" id="SignalP"/>
    </source>
</evidence>
<dbReference type="PANTHER" id="PTHR22917:SF1">
    <property type="entry name" value="PROTEOGLYCAN 4"/>
    <property type="match status" value="1"/>
</dbReference>
<feature type="compositionally biased region" description="Low complexity" evidence="8">
    <location>
        <begin position="229"/>
        <end position="252"/>
    </location>
</feature>
<dbReference type="PROSITE" id="PS00524">
    <property type="entry name" value="SMB_1"/>
    <property type="match status" value="2"/>
</dbReference>
<comment type="caution">
    <text evidence="11">The sequence shown here is derived from an EMBL/GenBank/DDBJ whole genome shotgun (WGS) entry which is preliminary data.</text>
</comment>
<feature type="compositionally biased region" description="Polar residues" evidence="8">
    <location>
        <begin position="400"/>
        <end position="417"/>
    </location>
</feature>
<evidence type="ECO:0000256" key="2">
    <source>
        <dbReference type="ARBA" id="ARBA00022525"/>
    </source>
</evidence>
<feature type="domain" description="SMB" evidence="10">
    <location>
        <begin position="61"/>
        <end position="104"/>
    </location>
</feature>
<dbReference type="AlphaFoldDB" id="A0ABD0YBK2"/>
<dbReference type="GO" id="GO:0005576">
    <property type="term" value="C:extracellular region"/>
    <property type="evidence" value="ECO:0007669"/>
    <property type="project" value="UniProtKB-SubCell"/>
</dbReference>
<feature type="compositionally biased region" description="Basic and acidic residues" evidence="8">
    <location>
        <begin position="365"/>
        <end position="374"/>
    </location>
</feature>
<feature type="region of interest" description="Disordered" evidence="8">
    <location>
        <begin position="145"/>
        <end position="475"/>
    </location>
</feature>
<dbReference type="InterPro" id="IPR036024">
    <property type="entry name" value="Somatomedin_B-like_dom_sf"/>
</dbReference>
<dbReference type="PROSITE" id="PS50958">
    <property type="entry name" value="SMB_2"/>
    <property type="match status" value="2"/>
</dbReference>
<keyword evidence="2" id="KW-0964">Secreted</keyword>
<evidence type="ECO:0000256" key="5">
    <source>
        <dbReference type="ARBA" id="ARBA00023157"/>
    </source>
</evidence>
<keyword evidence="5" id="KW-1015">Disulfide bond</keyword>
<evidence type="ECO:0000256" key="3">
    <source>
        <dbReference type="ARBA" id="ARBA00022729"/>
    </source>
</evidence>
<dbReference type="SUPFAM" id="SSF90188">
    <property type="entry name" value="Somatomedin B domain"/>
    <property type="match status" value="2"/>
</dbReference>
<organism evidence="11 12">
    <name type="scientific">Umbra pygmaea</name>
    <name type="common">Eastern mudminnow</name>
    <dbReference type="NCBI Taxonomy" id="75934"/>
    <lineage>
        <taxon>Eukaryota</taxon>
        <taxon>Metazoa</taxon>
        <taxon>Chordata</taxon>
        <taxon>Craniata</taxon>
        <taxon>Vertebrata</taxon>
        <taxon>Euteleostomi</taxon>
        <taxon>Actinopterygii</taxon>
        <taxon>Neopterygii</taxon>
        <taxon>Teleostei</taxon>
        <taxon>Protacanthopterygii</taxon>
        <taxon>Esociformes</taxon>
        <taxon>Umbridae</taxon>
        <taxon>Umbra</taxon>
    </lineage>
</organism>
<evidence type="ECO:0000313" key="12">
    <source>
        <dbReference type="Proteomes" id="UP001557470"/>
    </source>
</evidence>
<evidence type="ECO:0000313" key="11">
    <source>
        <dbReference type="EMBL" id="KAL1022612.1"/>
    </source>
</evidence>
<feature type="compositionally biased region" description="Polar residues" evidence="8">
    <location>
        <begin position="213"/>
        <end position="223"/>
    </location>
</feature>